<dbReference type="InterPro" id="IPR002123">
    <property type="entry name" value="Plipid/glycerol_acylTrfase"/>
</dbReference>
<dbReference type="PANTHER" id="PTHR10434">
    <property type="entry name" value="1-ACYL-SN-GLYCEROL-3-PHOSPHATE ACYLTRANSFERASE"/>
    <property type="match status" value="1"/>
</dbReference>
<dbReference type="RefSeq" id="WP_190250629.1">
    <property type="nucleotide sequence ID" value="NZ_BMPI01000013.1"/>
</dbReference>
<evidence type="ECO:0000256" key="1">
    <source>
        <dbReference type="ARBA" id="ARBA00022679"/>
    </source>
</evidence>
<dbReference type="GO" id="GO:0005886">
    <property type="term" value="C:plasma membrane"/>
    <property type="evidence" value="ECO:0007669"/>
    <property type="project" value="TreeGrafter"/>
</dbReference>
<name>A0A917TM58_9ACTN</name>
<proteinExistence type="predicted"/>
<dbReference type="PANTHER" id="PTHR10434:SF11">
    <property type="entry name" value="1-ACYL-SN-GLYCEROL-3-PHOSPHATE ACYLTRANSFERASE"/>
    <property type="match status" value="1"/>
</dbReference>
<accession>A0A917TM58</accession>
<keyword evidence="2 4" id="KW-0012">Acyltransferase</keyword>
<dbReference type="CDD" id="cd07989">
    <property type="entry name" value="LPLAT_AGPAT-like"/>
    <property type="match status" value="1"/>
</dbReference>
<reference evidence="4" key="2">
    <citation type="submission" date="2020-09" db="EMBL/GenBank/DDBJ databases">
        <authorList>
            <person name="Sun Q."/>
            <person name="Ohkuma M."/>
        </authorList>
    </citation>
    <scope>NUCLEOTIDE SEQUENCE</scope>
    <source>
        <strain evidence="4">JCM 19831</strain>
    </source>
</reference>
<dbReference type="EMBL" id="BMPI01000013">
    <property type="protein sequence ID" value="GGM28490.1"/>
    <property type="molecule type" value="Genomic_DNA"/>
</dbReference>
<dbReference type="AlphaFoldDB" id="A0A917TM58"/>
<dbReference type="Proteomes" id="UP000642070">
    <property type="component" value="Unassembled WGS sequence"/>
</dbReference>
<dbReference type="GO" id="GO:0006654">
    <property type="term" value="P:phosphatidic acid biosynthetic process"/>
    <property type="evidence" value="ECO:0007669"/>
    <property type="project" value="TreeGrafter"/>
</dbReference>
<organism evidence="4 5">
    <name type="scientific">Dactylosporangium sucinum</name>
    <dbReference type="NCBI Taxonomy" id="1424081"/>
    <lineage>
        <taxon>Bacteria</taxon>
        <taxon>Bacillati</taxon>
        <taxon>Actinomycetota</taxon>
        <taxon>Actinomycetes</taxon>
        <taxon>Micromonosporales</taxon>
        <taxon>Micromonosporaceae</taxon>
        <taxon>Dactylosporangium</taxon>
    </lineage>
</organism>
<feature type="domain" description="Phospholipid/glycerol acyltransferase" evidence="3">
    <location>
        <begin position="36"/>
        <end position="155"/>
    </location>
</feature>
<sequence length="229" mass="24760">MSVLYTVGKMTVAPLTRLLWRPRIIGLDNIPKTGPAILASNHQSVIDSVMMGAITPRNVYFLAKNQYFEGPGLKGTMMRHIMYGLNQIPVDRSGGRASLMALDAALPVLRAGHVLGIFPEGTRSVDGRLYRGRPGVAKLALDAPAPIIPIGLLGFDKVQPVGASMPKLGPSVEVRVGEPLDLSQWRGGEVDSRGLREVTLKLMNAIQQLTGQEYVGRYAPKRPDQVAAD</sequence>
<dbReference type="SUPFAM" id="SSF69593">
    <property type="entry name" value="Glycerol-3-phosphate (1)-acyltransferase"/>
    <property type="match status" value="1"/>
</dbReference>
<keyword evidence="1" id="KW-0808">Transferase</keyword>
<dbReference type="Pfam" id="PF01553">
    <property type="entry name" value="Acyltransferase"/>
    <property type="match status" value="1"/>
</dbReference>
<evidence type="ECO:0000259" key="3">
    <source>
        <dbReference type="SMART" id="SM00563"/>
    </source>
</evidence>
<evidence type="ECO:0000313" key="5">
    <source>
        <dbReference type="Proteomes" id="UP000642070"/>
    </source>
</evidence>
<dbReference type="GO" id="GO:0003841">
    <property type="term" value="F:1-acylglycerol-3-phosphate O-acyltransferase activity"/>
    <property type="evidence" value="ECO:0007669"/>
    <property type="project" value="TreeGrafter"/>
</dbReference>
<comment type="caution">
    <text evidence="4">The sequence shown here is derived from an EMBL/GenBank/DDBJ whole genome shotgun (WGS) entry which is preliminary data.</text>
</comment>
<dbReference type="SMART" id="SM00563">
    <property type="entry name" value="PlsC"/>
    <property type="match status" value="1"/>
</dbReference>
<reference evidence="4" key="1">
    <citation type="journal article" date="2014" name="Int. J. Syst. Evol. Microbiol.">
        <title>Complete genome sequence of Corynebacterium casei LMG S-19264T (=DSM 44701T), isolated from a smear-ripened cheese.</title>
        <authorList>
            <consortium name="US DOE Joint Genome Institute (JGI-PGF)"/>
            <person name="Walter F."/>
            <person name="Albersmeier A."/>
            <person name="Kalinowski J."/>
            <person name="Ruckert C."/>
        </authorList>
    </citation>
    <scope>NUCLEOTIDE SEQUENCE</scope>
    <source>
        <strain evidence="4">JCM 19831</strain>
    </source>
</reference>
<gene>
    <name evidence="4" type="primary">plsC</name>
    <name evidence="4" type="ORF">GCM10007977_032250</name>
</gene>
<protein>
    <submittedName>
        <fullName evidence="4">1-acyl-sn-glycerol-3-phosphate acyltransferase</fullName>
    </submittedName>
</protein>
<keyword evidence="5" id="KW-1185">Reference proteome</keyword>
<evidence type="ECO:0000256" key="2">
    <source>
        <dbReference type="ARBA" id="ARBA00023315"/>
    </source>
</evidence>
<evidence type="ECO:0000313" key="4">
    <source>
        <dbReference type="EMBL" id="GGM28490.1"/>
    </source>
</evidence>